<evidence type="ECO:0000313" key="2">
    <source>
        <dbReference type="Proteomes" id="UP001142057"/>
    </source>
</evidence>
<dbReference type="RefSeq" id="WP_259831722.1">
    <property type="nucleotide sequence ID" value="NZ_JANZQH010000016.1"/>
</dbReference>
<proteinExistence type="predicted"/>
<reference evidence="1" key="1">
    <citation type="submission" date="2022-08" db="EMBL/GenBank/DDBJ databases">
        <title>Chryseobacterium antibioticum,isolated from the rhizosphere soil of Pyrola in Tibet.</title>
        <authorList>
            <person name="Kan Y."/>
        </authorList>
    </citation>
    <scope>NUCLEOTIDE SEQUENCE</scope>
    <source>
        <strain evidence="1">Pc2-12</strain>
    </source>
</reference>
<protein>
    <submittedName>
        <fullName evidence="1">Uncharacterized protein</fullName>
    </submittedName>
</protein>
<dbReference type="EMBL" id="JANZQH010000016">
    <property type="protein sequence ID" value="MCT2410018.1"/>
    <property type="molecule type" value="Genomic_DNA"/>
</dbReference>
<comment type="caution">
    <text evidence="1">The sequence shown here is derived from an EMBL/GenBank/DDBJ whole genome shotgun (WGS) entry which is preliminary data.</text>
</comment>
<organism evidence="1 2">
    <name type="scientific">Chryseobacterium pyrolae</name>
    <dbReference type="NCBI Taxonomy" id="2987481"/>
    <lineage>
        <taxon>Bacteria</taxon>
        <taxon>Pseudomonadati</taxon>
        <taxon>Bacteroidota</taxon>
        <taxon>Flavobacteriia</taxon>
        <taxon>Flavobacteriales</taxon>
        <taxon>Weeksellaceae</taxon>
        <taxon>Chryseobacterium group</taxon>
        <taxon>Chryseobacterium</taxon>
    </lineage>
</organism>
<gene>
    <name evidence="1" type="ORF">NZD88_20880</name>
</gene>
<dbReference type="Proteomes" id="UP001142057">
    <property type="component" value="Unassembled WGS sequence"/>
</dbReference>
<sequence>MKKNELLKDLKIFLEPHPVFEGSDEDIYSVKKDLKIKLWMDGGFIFDLQPLNFEINFNTIKTGILVITDRNNGSVLRVSTKNIIGFELLREPDFKGNLNELFALKDHQKN</sequence>
<evidence type="ECO:0000313" key="1">
    <source>
        <dbReference type="EMBL" id="MCT2410018.1"/>
    </source>
</evidence>
<keyword evidence="2" id="KW-1185">Reference proteome</keyword>
<name>A0ABT2INS7_9FLAO</name>
<accession>A0ABT2INS7</accession>